<accession>A0ABW1QW24</accession>
<protein>
    <submittedName>
        <fullName evidence="1">Uncharacterized protein</fullName>
    </submittedName>
</protein>
<dbReference type="EMBL" id="JBHSQI010000002">
    <property type="protein sequence ID" value="MFC6152686.1"/>
    <property type="molecule type" value="Genomic_DNA"/>
</dbReference>
<gene>
    <name evidence="1" type="ORF">ACFPWU_03275</name>
</gene>
<sequence>MSAPAQAAAPKITTDDLPTLGQVTKIYPDLAKTKAKLETEKLTTYGYATSCSKTKAIRVTKGLSGTYWSKKGNVLAQVNVVDLKSTAVAKKVIAGSRLLNTCGTIVEDGSAATFKAIKAPKLGAGSVGSLLTLDDEKKPRMAYFDFRTKNRVVSVTVVSEKKKIDVAEARKLAKVAFKAAS</sequence>
<organism evidence="1 2">
    <name type="scientific">Nocardioides yefusunii</name>
    <dbReference type="NCBI Taxonomy" id="2500546"/>
    <lineage>
        <taxon>Bacteria</taxon>
        <taxon>Bacillati</taxon>
        <taxon>Actinomycetota</taxon>
        <taxon>Actinomycetes</taxon>
        <taxon>Propionibacteriales</taxon>
        <taxon>Nocardioidaceae</taxon>
        <taxon>Nocardioides</taxon>
    </lineage>
</organism>
<dbReference type="Proteomes" id="UP001596098">
    <property type="component" value="Unassembled WGS sequence"/>
</dbReference>
<proteinExistence type="predicted"/>
<dbReference type="RefSeq" id="WP_128219657.1">
    <property type="nucleotide sequence ID" value="NZ_CP034929.1"/>
</dbReference>
<evidence type="ECO:0000313" key="1">
    <source>
        <dbReference type="EMBL" id="MFC6152686.1"/>
    </source>
</evidence>
<reference evidence="2" key="1">
    <citation type="journal article" date="2019" name="Int. J. Syst. Evol. Microbiol.">
        <title>The Global Catalogue of Microorganisms (GCM) 10K type strain sequencing project: providing services to taxonomists for standard genome sequencing and annotation.</title>
        <authorList>
            <consortium name="The Broad Institute Genomics Platform"/>
            <consortium name="The Broad Institute Genome Sequencing Center for Infectious Disease"/>
            <person name="Wu L."/>
            <person name="Ma J."/>
        </authorList>
    </citation>
    <scope>NUCLEOTIDE SEQUENCE [LARGE SCALE GENOMIC DNA]</scope>
    <source>
        <strain evidence="2">DFY28</strain>
    </source>
</reference>
<comment type="caution">
    <text evidence="1">The sequence shown here is derived from an EMBL/GenBank/DDBJ whole genome shotgun (WGS) entry which is preliminary data.</text>
</comment>
<keyword evidence="2" id="KW-1185">Reference proteome</keyword>
<name>A0ABW1QW24_9ACTN</name>
<evidence type="ECO:0000313" key="2">
    <source>
        <dbReference type="Proteomes" id="UP001596098"/>
    </source>
</evidence>